<proteinExistence type="predicted"/>
<comment type="caution">
    <text evidence="1">The sequence shown here is derived from an EMBL/GenBank/DDBJ whole genome shotgun (WGS) entry which is preliminary data.</text>
</comment>
<accession>A0A512DHQ6</accession>
<keyword evidence="2" id="KW-1185">Reference proteome</keyword>
<protein>
    <submittedName>
        <fullName evidence="1">Uncharacterized protein</fullName>
    </submittedName>
</protein>
<organism evidence="1 2">
    <name type="scientific">Skermanella aerolata</name>
    <dbReference type="NCBI Taxonomy" id="393310"/>
    <lineage>
        <taxon>Bacteria</taxon>
        <taxon>Pseudomonadati</taxon>
        <taxon>Pseudomonadota</taxon>
        <taxon>Alphaproteobacteria</taxon>
        <taxon>Rhodospirillales</taxon>
        <taxon>Azospirillaceae</taxon>
        <taxon>Skermanella</taxon>
    </lineage>
</organism>
<gene>
    <name evidence="1" type="ORF">SAE02_01670</name>
</gene>
<name>A0A512DHQ6_9PROT</name>
<dbReference type="Proteomes" id="UP000321523">
    <property type="component" value="Unassembled WGS sequence"/>
</dbReference>
<dbReference type="EMBL" id="BJYZ01000001">
    <property type="protein sequence ID" value="GEO36019.1"/>
    <property type="molecule type" value="Genomic_DNA"/>
</dbReference>
<reference evidence="1 2" key="1">
    <citation type="submission" date="2019-07" db="EMBL/GenBank/DDBJ databases">
        <title>Whole genome shotgun sequence of Skermanella aerolata NBRC 106429.</title>
        <authorList>
            <person name="Hosoyama A."/>
            <person name="Uohara A."/>
            <person name="Ohji S."/>
            <person name="Ichikawa N."/>
        </authorList>
    </citation>
    <scope>NUCLEOTIDE SEQUENCE [LARGE SCALE GENOMIC DNA]</scope>
    <source>
        <strain evidence="1 2">NBRC 106429</strain>
    </source>
</reference>
<evidence type="ECO:0000313" key="1">
    <source>
        <dbReference type="EMBL" id="GEO36019.1"/>
    </source>
</evidence>
<sequence>MPLSITECIDADQELREFMSGMGYVLCDLGHIPDNELASDAEVCAGLLPLKHVYRGTDPEILLQTILPRLTDGTHLEEQVIRYMIRLFPAITSELLTRVARRVKPHREGELISLAAKEWLRQGEEAGFARGEELGFLKGEERGVAKAKIDSILVTLETRFGSVPSDMEAQVRRSATELLDDLFKRALTVASLELVFTSDNRH</sequence>
<dbReference type="AlphaFoldDB" id="A0A512DHQ6"/>
<evidence type="ECO:0000313" key="2">
    <source>
        <dbReference type="Proteomes" id="UP000321523"/>
    </source>
</evidence>